<dbReference type="AlphaFoldDB" id="L8X019"/>
<gene>
    <name evidence="11" type="ORF">AG1IA_03543</name>
</gene>
<dbReference type="Gene3D" id="3.90.440.10">
    <property type="entry name" value="Nitric Oxide Synthase,Heme Domain,Chain A domain 2"/>
    <property type="match status" value="1"/>
</dbReference>
<dbReference type="Pfam" id="PF02898">
    <property type="entry name" value="NO_synthase"/>
    <property type="match status" value="1"/>
</dbReference>
<evidence type="ECO:0000256" key="1">
    <source>
        <dbReference type="ARBA" id="ARBA00001917"/>
    </source>
</evidence>
<dbReference type="Proteomes" id="UP000011668">
    <property type="component" value="Unassembled WGS sequence"/>
</dbReference>
<dbReference type="EMBL" id="AFRT01000835">
    <property type="protein sequence ID" value="ELU42427.1"/>
    <property type="molecule type" value="Genomic_DNA"/>
</dbReference>
<dbReference type="InterPro" id="IPR050607">
    <property type="entry name" value="NOS"/>
</dbReference>
<dbReference type="InterPro" id="IPR004030">
    <property type="entry name" value="NOS_N"/>
</dbReference>
<dbReference type="PANTHER" id="PTHR43410:SF1">
    <property type="entry name" value="NITRIC OXIDE SYNTHASE"/>
    <property type="match status" value="1"/>
</dbReference>
<evidence type="ECO:0000313" key="11">
    <source>
        <dbReference type="EMBL" id="ELU42427.1"/>
    </source>
</evidence>
<dbReference type="STRING" id="983506.L8X019"/>
<reference evidence="11 12" key="1">
    <citation type="journal article" date="2013" name="Nat. Commun.">
        <title>The evolution and pathogenic mechanisms of the rice sheath blight pathogen.</title>
        <authorList>
            <person name="Zheng A."/>
            <person name="Lin R."/>
            <person name="Xu L."/>
            <person name="Qin P."/>
            <person name="Tang C."/>
            <person name="Ai P."/>
            <person name="Zhang D."/>
            <person name="Liu Y."/>
            <person name="Sun Z."/>
            <person name="Feng H."/>
            <person name="Wang Y."/>
            <person name="Chen Y."/>
            <person name="Liang X."/>
            <person name="Fu R."/>
            <person name="Li Q."/>
            <person name="Zhang J."/>
            <person name="Yu X."/>
            <person name="Xie Z."/>
            <person name="Ding L."/>
            <person name="Guan P."/>
            <person name="Tang J."/>
            <person name="Liang Y."/>
            <person name="Wang S."/>
            <person name="Deng Q."/>
            <person name="Li S."/>
            <person name="Zhu J."/>
            <person name="Wang L."/>
            <person name="Liu H."/>
            <person name="Li P."/>
        </authorList>
    </citation>
    <scope>NUCLEOTIDE SEQUENCE [LARGE SCALE GENOMIC DNA]</scope>
    <source>
        <strain evidence="12">AG-1 IA</strain>
    </source>
</reference>
<dbReference type="SUPFAM" id="SSF56512">
    <property type="entry name" value="Nitric oxide (NO) synthase oxygenase domain"/>
    <property type="match status" value="1"/>
</dbReference>
<keyword evidence="5" id="KW-0288">FMN</keyword>
<evidence type="ECO:0000313" key="12">
    <source>
        <dbReference type="Proteomes" id="UP000011668"/>
    </source>
</evidence>
<evidence type="ECO:0000256" key="5">
    <source>
        <dbReference type="ARBA" id="ARBA00022643"/>
    </source>
</evidence>
<dbReference type="HOGENOM" id="CLU_2348139_0_0_1"/>
<evidence type="ECO:0000256" key="9">
    <source>
        <dbReference type="ARBA" id="ARBA00023004"/>
    </source>
</evidence>
<sequence>MRSQWSTMNTIDCRDVTTGEEMIEACLRHIEIANNGGRVKPTTTIFPQRFPGKESARIWNAQLMRYAGYKMPDGSILAKVWEVRCSPNHRCSRWGSR</sequence>
<dbReference type="GO" id="GO:0046872">
    <property type="term" value="F:metal ion binding"/>
    <property type="evidence" value="ECO:0007669"/>
    <property type="project" value="UniProtKB-KW"/>
</dbReference>
<proteinExistence type="inferred from homology"/>
<keyword evidence="8" id="KW-0560">Oxidoreductase</keyword>
<accession>L8X019</accession>
<dbReference type="EC" id="1.14.13.39" evidence="3"/>
<dbReference type="GO" id="GO:0006809">
    <property type="term" value="P:nitric oxide biosynthetic process"/>
    <property type="evidence" value="ECO:0007669"/>
    <property type="project" value="InterPro"/>
</dbReference>
<keyword evidence="4" id="KW-0349">Heme</keyword>
<evidence type="ECO:0000256" key="8">
    <source>
        <dbReference type="ARBA" id="ARBA00023002"/>
    </source>
</evidence>
<keyword evidence="6" id="KW-0479">Metal-binding</keyword>
<protein>
    <recommendedName>
        <fullName evidence="3">nitric-oxide synthase (NADPH)</fullName>
        <ecNumber evidence="3">1.14.13.39</ecNumber>
    </recommendedName>
</protein>
<organism evidence="11 12">
    <name type="scientific">Thanatephorus cucumeris (strain AG1-IA)</name>
    <name type="common">Rice sheath blight fungus</name>
    <name type="synonym">Rhizoctonia solani</name>
    <dbReference type="NCBI Taxonomy" id="983506"/>
    <lineage>
        <taxon>Eukaryota</taxon>
        <taxon>Fungi</taxon>
        <taxon>Dikarya</taxon>
        <taxon>Basidiomycota</taxon>
        <taxon>Agaricomycotina</taxon>
        <taxon>Agaricomycetes</taxon>
        <taxon>Cantharellales</taxon>
        <taxon>Ceratobasidiaceae</taxon>
        <taxon>Rhizoctonia</taxon>
        <taxon>Rhizoctonia solani AG-1</taxon>
    </lineage>
</organism>
<evidence type="ECO:0000256" key="6">
    <source>
        <dbReference type="ARBA" id="ARBA00022723"/>
    </source>
</evidence>
<keyword evidence="12" id="KW-1185">Reference proteome</keyword>
<evidence type="ECO:0000256" key="2">
    <source>
        <dbReference type="ARBA" id="ARBA00006267"/>
    </source>
</evidence>
<dbReference type="GO" id="GO:0004517">
    <property type="term" value="F:nitric-oxide synthase activity"/>
    <property type="evidence" value="ECO:0007669"/>
    <property type="project" value="UniProtKB-EC"/>
</dbReference>
<dbReference type="GO" id="GO:0005516">
    <property type="term" value="F:calmodulin binding"/>
    <property type="evidence" value="ECO:0007669"/>
    <property type="project" value="UniProtKB-KW"/>
</dbReference>
<keyword evidence="7" id="KW-0112">Calmodulin-binding</keyword>
<keyword evidence="5" id="KW-0285">Flavoprotein</keyword>
<comment type="cofactor">
    <cofactor evidence="1">
        <name>FMN</name>
        <dbReference type="ChEBI" id="CHEBI:58210"/>
    </cofactor>
</comment>
<feature type="domain" description="Nitric oxide synthase (NOS)" evidence="10">
    <location>
        <begin position="2"/>
        <end position="79"/>
    </location>
</feature>
<dbReference type="InterPro" id="IPR036119">
    <property type="entry name" value="NOS_N_sf"/>
</dbReference>
<dbReference type="PANTHER" id="PTHR43410">
    <property type="entry name" value="NITRIC OXIDE SYNTHASE OXYGENASE"/>
    <property type="match status" value="1"/>
</dbReference>
<name>L8X019_THACA</name>
<evidence type="ECO:0000256" key="4">
    <source>
        <dbReference type="ARBA" id="ARBA00022617"/>
    </source>
</evidence>
<comment type="similarity">
    <text evidence="2">Belongs to the NOS family.</text>
</comment>
<dbReference type="OrthoDB" id="2153534at2759"/>
<evidence type="ECO:0000256" key="7">
    <source>
        <dbReference type="ARBA" id="ARBA00022860"/>
    </source>
</evidence>
<comment type="caution">
    <text evidence="11">The sequence shown here is derived from an EMBL/GenBank/DDBJ whole genome shotgun (WGS) entry which is preliminary data.</text>
</comment>
<evidence type="ECO:0000259" key="10">
    <source>
        <dbReference type="Pfam" id="PF02898"/>
    </source>
</evidence>
<keyword evidence="9" id="KW-0408">Iron</keyword>
<evidence type="ECO:0000256" key="3">
    <source>
        <dbReference type="ARBA" id="ARBA00012989"/>
    </source>
</evidence>
<dbReference type="InterPro" id="IPR044940">
    <property type="entry name" value="NOS_dom_2"/>
</dbReference>